<name>L7LKT7_9ACTN</name>
<protein>
    <recommendedName>
        <fullName evidence="3">Major tail protein</fullName>
    </recommendedName>
</protein>
<proteinExistence type="predicted"/>
<dbReference type="EMBL" id="BANU01000010">
    <property type="protein sequence ID" value="GAC60653.1"/>
    <property type="molecule type" value="Genomic_DNA"/>
</dbReference>
<sequence length="271" mass="28680">MGIKDTYSAKSAGPQGGVAFVAPVGTELPTDATSELPAAFLAGNLGVLTDEGHLRKITRTSNTEKDYDGGDYIINQNEYGATYEFTVYDVDLESVKNLLYGAHNVEFIPADATHGNRYKVTHNADELPLQSFVFWTKSGKKKARDVIQYAKVDELGEMPFKTGEASKVKVTLKVTKNDDNDYIYEYGDDGETAPGPVTVKVVATGVWRFGVGGQLSAPLSETSTNTEVKAAIEAIAGVTGTVNVTGATVGTYDVSLSDGGTVSVNGAATLS</sequence>
<gene>
    <name evidence="1" type="ORF">GSI01S_10_02480</name>
</gene>
<evidence type="ECO:0008006" key="3">
    <source>
        <dbReference type="Google" id="ProtNLM"/>
    </source>
</evidence>
<evidence type="ECO:0000313" key="1">
    <source>
        <dbReference type="EMBL" id="GAC60653.1"/>
    </source>
</evidence>
<organism evidence="1 2">
    <name type="scientific">Gordonia sihwensis NBRC 108236</name>
    <dbReference type="NCBI Taxonomy" id="1223544"/>
    <lineage>
        <taxon>Bacteria</taxon>
        <taxon>Bacillati</taxon>
        <taxon>Actinomycetota</taxon>
        <taxon>Actinomycetes</taxon>
        <taxon>Mycobacteriales</taxon>
        <taxon>Gordoniaceae</taxon>
        <taxon>Gordonia</taxon>
    </lineage>
</organism>
<dbReference type="RefSeq" id="WP_006896035.1">
    <property type="nucleotide sequence ID" value="NZ_BANU01000010.1"/>
</dbReference>
<dbReference type="Proteomes" id="UP000035083">
    <property type="component" value="Unassembled WGS sequence"/>
</dbReference>
<comment type="caution">
    <text evidence="1">The sequence shown here is derived from an EMBL/GenBank/DDBJ whole genome shotgun (WGS) entry which is preliminary data.</text>
</comment>
<dbReference type="AlphaFoldDB" id="L7LKT7"/>
<dbReference type="eggNOG" id="ENOG50337AB">
    <property type="taxonomic scope" value="Bacteria"/>
</dbReference>
<evidence type="ECO:0000313" key="2">
    <source>
        <dbReference type="Proteomes" id="UP000035083"/>
    </source>
</evidence>
<reference evidence="1 2" key="1">
    <citation type="submission" date="2012-12" db="EMBL/GenBank/DDBJ databases">
        <title>Whole genome shotgun sequence of Gordonia sihwensis NBRC 108236.</title>
        <authorList>
            <person name="Yoshida I."/>
            <person name="Hosoyama A."/>
            <person name="Tsuchikane K."/>
            <person name="Ando Y."/>
            <person name="Baba S."/>
            <person name="Ohji S."/>
            <person name="Hamada M."/>
            <person name="Tamura T."/>
            <person name="Yamazoe A."/>
            <person name="Yamazaki S."/>
            <person name="Fujita N."/>
        </authorList>
    </citation>
    <scope>NUCLEOTIDE SEQUENCE [LARGE SCALE GENOMIC DNA]</scope>
    <source>
        <strain evidence="1 2">NBRC 108236</strain>
    </source>
</reference>
<keyword evidence="2" id="KW-1185">Reference proteome</keyword>
<accession>L7LKT7</accession>